<dbReference type="CDD" id="cd15904">
    <property type="entry name" value="TSPO_MBR"/>
    <property type="match status" value="1"/>
</dbReference>
<dbReference type="PANTHER" id="PTHR10057:SF0">
    <property type="entry name" value="TRANSLOCATOR PROTEIN"/>
    <property type="match status" value="1"/>
</dbReference>
<dbReference type="GO" id="GO:0020037">
    <property type="term" value="F:heme binding"/>
    <property type="evidence" value="ECO:0007669"/>
    <property type="project" value="EnsemblPlants"/>
</dbReference>
<feature type="transmembrane region" description="Helical" evidence="7">
    <location>
        <begin position="121"/>
        <end position="139"/>
    </location>
</feature>
<dbReference type="GeneID" id="109719645"/>
<organism evidence="8 9">
    <name type="scientific">Ananas comosus</name>
    <name type="common">Pineapple</name>
    <name type="synonym">Ananas ananas</name>
    <dbReference type="NCBI Taxonomy" id="4615"/>
    <lineage>
        <taxon>Eukaryota</taxon>
        <taxon>Viridiplantae</taxon>
        <taxon>Streptophyta</taxon>
        <taxon>Embryophyta</taxon>
        <taxon>Tracheophyta</taxon>
        <taxon>Spermatophyta</taxon>
        <taxon>Magnoliopsida</taxon>
        <taxon>Liliopsida</taxon>
        <taxon>Poales</taxon>
        <taxon>Bromeliaceae</taxon>
        <taxon>Bromelioideae</taxon>
        <taxon>Ananas</taxon>
    </lineage>
</organism>
<keyword evidence="5 7" id="KW-0472">Membrane</keyword>
<name>A0A6P5G080_ANACO</name>
<proteinExistence type="inferred from homology"/>
<keyword evidence="8" id="KW-1185">Reference proteome</keyword>
<dbReference type="InterPro" id="IPR004307">
    <property type="entry name" value="TspO_MBR"/>
</dbReference>
<dbReference type="AlphaFoldDB" id="A0A6P5G080"/>
<evidence type="ECO:0000313" key="8">
    <source>
        <dbReference type="Proteomes" id="UP000515123"/>
    </source>
</evidence>
<reference evidence="8" key="1">
    <citation type="journal article" date="2015" name="Nat. Genet.">
        <title>The pineapple genome and the evolution of CAM photosynthesis.</title>
        <authorList>
            <person name="Ming R."/>
            <person name="VanBuren R."/>
            <person name="Wai C.M."/>
            <person name="Tang H."/>
            <person name="Schatz M.C."/>
            <person name="Bowers J.E."/>
            <person name="Lyons E."/>
            <person name="Wang M.L."/>
            <person name="Chen J."/>
            <person name="Biggers E."/>
            <person name="Zhang J."/>
            <person name="Huang L."/>
            <person name="Zhang L."/>
            <person name="Miao W."/>
            <person name="Zhang J."/>
            <person name="Ye Z."/>
            <person name="Miao C."/>
            <person name="Lin Z."/>
            <person name="Wang H."/>
            <person name="Zhou H."/>
            <person name="Yim W.C."/>
            <person name="Priest H.D."/>
            <person name="Zheng C."/>
            <person name="Woodhouse M."/>
            <person name="Edger P.P."/>
            <person name="Guyot R."/>
            <person name="Guo H.B."/>
            <person name="Guo H."/>
            <person name="Zheng G."/>
            <person name="Singh R."/>
            <person name="Sharma A."/>
            <person name="Min X."/>
            <person name="Zheng Y."/>
            <person name="Lee H."/>
            <person name="Gurtowski J."/>
            <person name="Sedlazeck F.J."/>
            <person name="Harkess A."/>
            <person name="McKain M.R."/>
            <person name="Liao Z."/>
            <person name="Fang J."/>
            <person name="Liu J."/>
            <person name="Zhang X."/>
            <person name="Zhang Q."/>
            <person name="Hu W."/>
            <person name="Qin Y."/>
            <person name="Wang K."/>
            <person name="Chen L.Y."/>
            <person name="Shirley N."/>
            <person name="Lin Y.R."/>
            <person name="Liu L.Y."/>
            <person name="Hernandez A.G."/>
            <person name="Wright C.L."/>
            <person name="Bulone V."/>
            <person name="Tuskan G.A."/>
            <person name="Heath K."/>
            <person name="Zee F."/>
            <person name="Moore P.H."/>
            <person name="Sunkar R."/>
            <person name="Leebens-Mack J.H."/>
            <person name="Mockler T."/>
            <person name="Bennetzen J.L."/>
            <person name="Freeling M."/>
            <person name="Sankoff D."/>
            <person name="Paterson A.H."/>
            <person name="Zhu X."/>
            <person name="Yang X."/>
            <person name="Smith J.A."/>
            <person name="Cushman J.C."/>
            <person name="Paull R.E."/>
            <person name="Yu Q."/>
        </authorList>
    </citation>
    <scope>NUCLEOTIDE SEQUENCE [LARGE SCALE GENOMIC DNA]</scope>
    <source>
        <strain evidence="8">cv. F153</strain>
    </source>
</reference>
<dbReference type="Gene3D" id="1.20.1260.100">
    <property type="entry name" value="TspO/MBR protein"/>
    <property type="match status" value="1"/>
</dbReference>
<dbReference type="GO" id="GO:0006778">
    <property type="term" value="P:porphyrin-containing compound metabolic process"/>
    <property type="evidence" value="ECO:0007669"/>
    <property type="project" value="EnsemblPlants"/>
</dbReference>
<dbReference type="RefSeq" id="XP_020102016.1">
    <property type="nucleotide sequence ID" value="XM_020246427.1"/>
</dbReference>
<feature type="transmembrane region" description="Helical" evidence="7">
    <location>
        <begin position="47"/>
        <end position="68"/>
    </location>
</feature>
<dbReference type="Pfam" id="PF03073">
    <property type="entry name" value="TspO_MBR"/>
    <property type="match status" value="1"/>
</dbReference>
<dbReference type="Proteomes" id="UP000515123">
    <property type="component" value="Linkage group 13"/>
</dbReference>
<dbReference type="GO" id="GO:0005783">
    <property type="term" value="C:endoplasmic reticulum"/>
    <property type="evidence" value="ECO:0007669"/>
    <property type="project" value="EnsemblPlants"/>
</dbReference>
<feature type="region of interest" description="Disordered" evidence="6">
    <location>
        <begin position="1"/>
        <end position="35"/>
    </location>
</feature>
<dbReference type="OrthoDB" id="8841220at2759"/>
<dbReference type="GO" id="GO:0005795">
    <property type="term" value="C:Golgi stack"/>
    <property type="evidence" value="ECO:0007669"/>
    <property type="project" value="EnsemblPlants"/>
</dbReference>
<gene>
    <name evidence="9" type="primary">LOC109719645</name>
</gene>
<comment type="similarity">
    <text evidence="2">Belongs to the TspO/BZRP family.</text>
</comment>
<dbReference type="PANTHER" id="PTHR10057">
    <property type="entry name" value="PERIPHERAL-TYPE BENZODIAZEPINE RECEPTOR"/>
    <property type="match status" value="1"/>
</dbReference>
<comment type="subcellular location">
    <subcellularLocation>
        <location evidence="1">Membrane</location>
        <topology evidence="1">Multi-pass membrane protein</topology>
    </subcellularLocation>
</comment>
<sequence>MASSEGLKHRSRDDTDPTITTTATTMNAGVTKSNDKKVQKMAMARRGLRSLAVAVAVPLALALASACLSGGGGSGESSARPFWGLPRWVFGAAAVSTAGLAGLSAWLVWAEGGFHRRPADLGLFAAQLALGLLWGPLVFRIGATRLGLVVSLGLIGCLLWCSKCFHRVNPIAGDLLKPCLAWAVFLAVFNLKLV</sequence>
<dbReference type="InterPro" id="IPR038330">
    <property type="entry name" value="TspO/MBR-related_sf"/>
</dbReference>
<evidence type="ECO:0000256" key="6">
    <source>
        <dbReference type="SAM" id="MobiDB-lite"/>
    </source>
</evidence>
<dbReference type="GO" id="GO:0009651">
    <property type="term" value="P:response to salt stress"/>
    <property type="evidence" value="ECO:0007669"/>
    <property type="project" value="EnsemblPlants"/>
</dbReference>
<evidence type="ECO:0000256" key="1">
    <source>
        <dbReference type="ARBA" id="ARBA00004141"/>
    </source>
</evidence>
<dbReference type="GO" id="GO:0016020">
    <property type="term" value="C:membrane"/>
    <property type="evidence" value="ECO:0007669"/>
    <property type="project" value="UniProtKB-SubCell"/>
</dbReference>
<evidence type="ECO:0000256" key="4">
    <source>
        <dbReference type="ARBA" id="ARBA00022989"/>
    </source>
</evidence>
<protein>
    <submittedName>
        <fullName evidence="9">Translocator protein homolog</fullName>
    </submittedName>
</protein>
<feature type="transmembrane region" description="Helical" evidence="7">
    <location>
        <begin position="88"/>
        <end position="109"/>
    </location>
</feature>
<evidence type="ECO:0000256" key="7">
    <source>
        <dbReference type="SAM" id="Phobius"/>
    </source>
</evidence>
<evidence type="ECO:0000256" key="2">
    <source>
        <dbReference type="ARBA" id="ARBA00007524"/>
    </source>
</evidence>
<dbReference type="GO" id="GO:0009737">
    <property type="term" value="P:response to abscisic acid"/>
    <property type="evidence" value="ECO:0007669"/>
    <property type="project" value="EnsemblPlants"/>
</dbReference>
<keyword evidence="3 7" id="KW-0812">Transmembrane</keyword>
<dbReference type="Gramene" id="Aco020272.1.mrna1">
    <property type="protein sequence ID" value="Aco020272.1.mrna1.cds1"/>
    <property type="gene ID" value="Aco020272.1.path1"/>
</dbReference>
<keyword evidence="4 7" id="KW-1133">Transmembrane helix</keyword>
<evidence type="ECO:0000256" key="3">
    <source>
        <dbReference type="ARBA" id="ARBA00022692"/>
    </source>
</evidence>
<evidence type="ECO:0000313" key="9">
    <source>
        <dbReference type="RefSeq" id="XP_020102016.1"/>
    </source>
</evidence>
<evidence type="ECO:0000256" key="5">
    <source>
        <dbReference type="ARBA" id="ARBA00023136"/>
    </source>
</evidence>
<dbReference type="FunFam" id="1.20.1260.100:FF:000001">
    <property type="entry name" value="translocator protein 2"/>
    <property type="match status" value="1"/>
</dbReference>
<feature type="compositionally biased region" description="Basic and acidic residues" evidence="6">
    <location>
        <begin position="1"/>
        <end position="15"/>
    </location>
</feature>
<reference evidence="9" key="2">
    <citation type="submission" date="2025-08" db="UniProtKB">
        <authorList>
            <consortium name="RefSeq"/>
        </authorList>
    </citation>
    <scope>IDENTIFICATION</scope>
    <source>
        <tissue evidence="9">Leaf</tissue>
    </source>
</reference>
<accession>A0A6P5G080</accession>